<comment type="caution">
    <text evidence="1">The sequence shown here is derived from an EMBL/GenBank/DDBJ whole genome shotgun (WGS) entry which is preliminary data.</text>
</comment>
<protein>
    <submittedName>
        <fullName evidence="1">Uncharacterized protein</fullName>
    </submittedName>
</protein>
<evidence type="ECO:0000313" key="2">
    <source>
        <dbReference type="Proteomes" id="UP001597086"/>
    </source>
</evidence>
<keyword evidence="2" id="KW-1185">Reference proteome</keyword>
<organism evidence="1 2">
    <name type="scientific">Winogradskyella rapida</name>
    <dbReference type="NCBI Taxonomy" id="549701"/>
    <lineage>
        <taxon>Bacteria</taxon>
        <taxon>Pseudomonadati</taxon>
        <taxon>Bacteroidota</taxon>
        <taxon>Flavobacteriia</taxon>
        <taxon>Flavobacteriales</taxon>
        <taxon>Flavobacteriaceae</taxon>
        <taxon>Winogradskyella</taxon>
    </lineage>
</organism>
<reference evidence="2" key="1">
    <citation type="journal article" date="2019" name="Int. J. Syst. Evol. Microbiol.">
        <title>The Global Catalogue of Microorganisms (GCM) 10K type strain sequencing project: providing services to taxonomists for standard genome sequencing and annotation.</title>
        <authorList>
            <consortium name="The Broad Institute Genomics Platform"/>
            <consortium name="The Broad Institute Genome Sequencing Center for Infectious Disease"/>
            <person name="Wu L."/>
            <person name="Ma J."/>
        </authorList>
    </citation>
    <scope>NUCLEOTIDE SEQUENCE [LARGE SCALE GENOMIC DNA]</scope>
    <source>
        <strain evidence="2">CCUG 56098</strain>
    </source>
</reference>
<dbReference type="EMBL" id="JBHTKM010000012">
    <property type="protein sequence ID" value="MFD1015020.1"/>
    <property type="molecule type" value="Genomic_DNA"/>
</dbReference>
<dbReference type="Proteomes" id="UP001597086">
    <property type="component" value="Unassembled WGS sequence"/>
</dbReference>
<proteinExistence type="predicted"/>
<gene>
    <name evidence="1" type="ORF">ACFQ13_03710</name>
</gene>
<accession>A0ABW3KMI7</accession>
<name>A0ABW3KMI7_9FLAO</name>
<evidence type="ECO:0000313" key="1">
    <source>
        <dbReference type="EMBL" id="MFD1015020.1"/>
    </source>
</evidence>
<dbReference type="RefSeq" id="WP_386114150.1">
    <property type="nucleotide sequence ID" value="NZ_JBHTKM010000012.1"/>
</dbReference>
<sequence>MNDKVEQLKAEINRLKELHLKPINSNNDFNYLSMPLEKTKQVQKITEGLSEYLDSLSNDNIDKKTQTVIEKIIDSEVSNLMNSIYS</sequence>